<comment type="subcellular location">
    <subcellularLocation>
        <location evidence="1">Golgi apparatus membrane</location>
        <topology evidence="1">Single-pass type II membrane protein</topology>
    </subcellularLocation>
</comment>
<keyword evidence="3" id="KW-0808">Transferase</keyword>
<evidence type="ECO:0000256" key="5">
    <source>
        <dbReference type="ARBA" id="ARBA00022968"/>
    </source>
</evidence>
<dbReference type="Proteomes" id="UP000085678">
    <property type="component" value="Unplaced"/>
</dbReference>
<reference evidence="12" key="1">
    <citation type="submission" date="2025-08" db="UniProtKB">
        <authorList>
            <consortium name="RefSeq"/>
        </authorList>
    </citation>
    <scope>IDENTIFICATION</scope>
    <source>
        <tissue evidence="12">Gonads</tissue>
    </source>
</reference>
<protein>
    <submittedName>
        <fullName evidence="12">Uncharacterized protein LOC106153833</fullName>
    </submittedName>
</protein>
<dbReference type="RefSeq" id="XP_013383395.1">
    <property type="nucleotide sequence ID" value="XM_013527941.1"/>
</dbReference>
<evidence type="ECO:0000256" key="10">
    <source>
        <dbReference type="SAM" id="Phobius"/>
    </source>
</evidence>
<dbReference type="GeneID" id="106153833"/>
<dbReference type="AlphaFoldDB" id="A0A1S3HBJ7"/>
<keyword evidence="5" id="KW-0735">Signal-anchor</keyword>
<evidence type="ECO:0000256" key="9">
    <source>
        <dbReference type="ARBA" id="ARBA00023180"/>
    </source>
</evidence>
<evidence type="ECO:0000313" key="12">
    <source>
        <dbReference type="RefSeq" id="XP_013383395.1"/>
    </source>
</evidence>
<dbReference type="GO" id="GO:0009247">
    <property type="term" value="P:glycolipid biosynthetic process"/>
    <property type="evidence" value="ECO:0007669"/>
    <property type="project" value="InterPro"/>
</dbReference>
<dbReference type="GO" id="GO:0001733">
    <property type="term" value="F:galactosylceramide sulfotransferase activity"/>
    <property type="evidence" value="ECO:0007669"/>
    <property type="project" value="InterPro"/>
</dbReference>
<gene>
    <name evidence="12" type="primary">LOC106153833</name>
</gene>
<evidence type="ECO:0000256" key="4">
    <source>
        <dbReference type="ARBA" id="ARBA00022692"/>
    </source>
</evidence>
<evidence type="ECO:0000256" key="7">
    <source>
        <dbReference type="ARBA" id="ARBA00023034"/>
    </source>
</evidence>
<feature type="transmembrane region" description="Helical" evidence="10">
    <location>
        <begin position="22"/>
        <end position="44"/>
    </location>
</feature>
<name>A0A1S3HBJ7_LINAN</name>
<dbReference type="PANTHER" id="PTHR14647:SF87">
    <property type="entry name" value="PUTATIVE-RELATED"/>
    <property type="match status" value="1"/>
</dbReference>
<keyword evidence="7" id="KW-0333">Golgi apparatus</keyword>
<dbReference type="Gene3D" id="3.40.50.300">
    <property type="entry name" value="P-loop containing nucleotide triphosphate hydrolases"/>
    <property type="match status" value="1"/>
</dbReference>
<evidence type="ECO:0000313" key="11">
    <source>
        <dbReference type="Proteomes" id="UP000085678"/>
    </source>
</evidence>
<comment type="similarity">
    <text evidence="2">Belongs to the galactose-3-O-sulfotransferase family.</text>
</comment>
<evidence type="ECO:0000256" key="2">
    <source>
        <dbReference type="ARBA" id="ARBA00008124"/>
    </source>
</evidence>
<dbReference type="InterPro" id="IPR009729">
    <property type="entry name" value="Gal-3-0_sulfotransfrase"/>
</dbReference>
<dbReference type="InParanoid" id="A0A1S3HBJ7"/>
<dbReference type="GO" id="GO:0000139">
    <property type="term" value="C:Golgi membrane"/>
    <property type="evidence" value="ECO:0007669"/>
    <property type="project" value="UniProtKB-SubCell"/>
</dbReference>
<dbReference type="Pfam" id="PF06990">
    <property type="entry name" value="Gal-3-0_sulfotr"/>
    <property type="match status" value="1"/>
</dbReference>
<evidence type="ECO:0000256" key="3">
    <source>
        <dbReference type="ARBA" id="ARBA00022679"/>
    </source>
</evidence>
<accession>A0A1S3HBJ7</accession>
<dbReference type="KEGG" id="lak:106153833"/>
<evidence type="ECO:0000256" key="6">
    <source>
        <dbReference type="ARBA" id="ARBA00022989"/>
    </source>
</evidence>
<evidence type="ECO:0000256" key="1">
    <source>
        <dbReference type="ARBA" id="ARBA00004323"/>
    </source>
</evidence>
<organism evidence="11 12">
    <name type="scientific">Lingula anatina</name>
    <name type="common">Brachiopod</name>
    <name type="synonym">Lingula unguis</name>
    <dbReference type="NCBI Taxonomy" id="7574"/>
    <lineage>
        <taxon>Eukaryota</taxon>
        <taxon>Metazoa</taxon>
        <taxon>Spiralia</taxon>
        <taxon>Lophotrochozoa</taxon>
        <taxon>Brachiopoda</taxon>
        <taxon>Linguliformea</taxon>
        <taxon>Lingulata</taxon>
        <taxon>Lingulida</taxon>
        <taxon>Linguloidea</taxon>
        <taxon>Lingulidae</taxon>
        <taxon>Lingula</taxon>
    </lineage>
</organism>
<keyword evidence="4 10" id="KW-0812">Transmembrane</keyword>
<keyword evidence="8 10" id="KW-0472">Membrane</keyword>
<keyword evidence="9" id="KW-0325">Glycoprotein</keyword>
<evidence type="ECO:0000256" key="8">
    <source>
        <dbReference type="ARBA" id="ARBA00023136"/>
    </source>
</evidence>
<dbReference type="PANTHER" id="PTHR14647">
    <property type="entry name" value="GALACTOSE-3-O-SULFOTRANSFERASE"/>
    <property type="match status" value="1"/>
</dbReference>
<dbReference type="OrthoDB" id="514299at2759"/>
<keyword evidence="11" id="KW-1185">Reference proteome</keyword>
<keyword evidence="6 10" id="KW-1133">Transmembrane helix</keyword>
<proteinExistence type="inferred from homology"/>
<sequence length="501" mass="59408">MHKPVKALNCLSMPRFHTRKKYVFYTCILSMAMIVFYCCLSDVFSTKSVFSPRGKKSSNGILQAVLKTDLNENTANPNYLIVHRRTKTKWADHSQIREYANSSARKTKSVWTNGHQSMHFNENITTQKKSRGKYPSFIYEHVGGYIGNASSMKPTDSQICVANNHVMFLKTHKTASTTIANILHRYAYSSHLTVMLPIKGLKTWTPACKNKEDFVMLKNFTFIGKVSESEKYDIFARHWIYDSTFIEDNMHKDTFRFTILREPFFRFRSSFHYFGFADKFKYTKYRDPMYAFLLDLSHPQHQKRILLMQKKLNIRYIPNRMMYDLGFYNSDYNRTGDAFEYIKRIDKEFDLVITTEYFNAGMVLLRRRLCWDLKSILYLKLNVHKKPYHHYNAASVELVKKRSNLDYMLYDYFHAKLKALLDNQSRDFYDEVRYYELIQGRVAVFCKSKTQDAIKVSPNKWTKGFEINRETCAMMKMKTKHFASLLTERYYARLTKQLLDN</sequence>
<dbReference type="InterPro" id="IPR027417">
    <property type="entry name" value="P-loop_NTPase"/>
</dbReference>